<dbReference type="RefSeq" id="WP_011400425.1">
    <property type="nucleotide sequence ID" value="NC_007645.1"/>
</dbReference>
<accession>Q2S7K0</accession>
<evidence type="ECO:0000313" key="2">
    <source>
        <dbReference type="Proteomes" id="UP000000238"/>
    </source>
</evidence>
<dbReference type="OrthoDB" id="5699563at2"/>
<name>Q2S7K0_HAHCH</name>
<dbReference type="STRING" id="349521.HCH_06749"/>
<dbReference type="EMBL" id="CP000155">
    <property type="protein sequence ID" value="ABC33374.1"/>
    <property type="molecule type" value="Genomic_DNA"/>
</dbReference>
<protein>
    <submittedName>
        <fullName evidence="1">Uncharacterized protein</fullName>
    </submittedName>
</protein>
<dbReference type="HOGENOM" id="CLU_056550_0_0_6"/>
<dbReference type="eggNOG" id="ENOG502Z8CR">
    <property type="taxonomic scope" value="Bacteria"/>
</dbReference>
<dbReference type="AlphaFoldDB" id="Q2S7K0"/>
<sequence>MQESNIPAQHQLLDLENPLPSWNLKKKATGKKLMITKEADTFMRGLNLYEKTKVYNEVLKLASEGGYGRFSKGFRKDPMFMRQKKCQGGISFMYSVNPEMIIINRMTVELEATDLLTPVNKQQMGLFEVKRASGVRWHEGSTREDAQKLESAWGDPMPVASINTEHVAINGMSNDLNKARWLMGVHMDTAYWDDNAKAYTLVYNPTRGKMDIFECIQDRVSTSKLAEFLAIMLIESQQKGAKRKWTAHSQGGIIMTRAVELVNMRGVRLEGQRVSIHAGGNYKTRAENAFTKAGMIIDEIRRDHPDDFVPNLLGFNDLSLGSFIRGIRSRKLVTGDDRPVEVSPHTLPYLGRESAIRHLQMNGYHKKAERLAKLTMKELDLL</sequence>
<organism evidence="1 2">
    <name type="scientific">Hahella chejuensis (strain KCTC 2396)</name>
    <dbReference type="NCBI Taxonomy" id="349521"/>
    <lineage>
        <taxon>Bacteria</taxon>
        <taxon>Pseudomonadati</taxon>
        <taxon>Pseudomonadota</taxon>
        <taxon>Gammaproteobacteria</taxon>
        <taxon>Oceanospirillales</taxon>
        <taxon>Hahellaceae</taxon>
        <taxon>Hahella</taxon>
    </lineage>
</organism>
<keyword evidence="2" id="KW-1185">Reference proteome</keyword>
<gene>
    <name evidence="1" type="ordered locus">HCH_06749</name>
</gene>
<evidence type="ECO:0000313" key="1">
    <source>
        <dbReference type="EMBL" id="ABC33374.1"/>
    </source>
</evidence>
<dbReference type="KEGG" id="hch:HCH_06749"/>
<reference evidence="1 2" key="1">
    <citation type="journal article" date="2005" name="Nucleic Acids Res.">
        <title>Genomic blueprint of Hahella chejuensis, a marine microbe producing an algicidal agent.</title>
        <authorList>
            <person name="Jeong H."/>
            <person name="Yim J.H."/>
            <person name="Lee C."/>
            <person name="Choi S.-H."/>
            <person name="Park Y.K."/>
            <person name="Yoon S.H."/>
            <person name="Hur C.-G."/>
            <person name="Kang H.-Y."/>
            <person name="Kim D."/>
            <person name="Lee H.H."/>
            <person name="Park K.H."/>
            <person name="Park S.-H."/>
            <person name="Park H.-S."/>
            <person name="Lee H.K."/>
            <person name="Oh T.K."/>
            <person name="Kim J.F."/>
        </authorList>
    </citation>
    <scope>NUCLEOTIDE SEQUENCE [LARGE SCALE GENOMIC DNA]</scope>
    <source>
        <strain evidence="1 2">KCTC 2396</strain>
    </source>
</reference>
<proteinExistence type="predicted"/>
<dbReference type="Proteomes" id="UP000000238">
    <property type="component" value="Chromosome"/>
</dbReference>